<dbReference type="NCBIfam" id="TIGR00034">
    <property type="entry name" value="aroFGH"/>
    <property type="match status" value="1"/>
</dbReference>
<dbReference type="Pfam" id="PF00793">
    <property type="entry name" value="DAHP_synth_1"/>
    <property type="match status" value="1"/>
</dbReference>
<keyword evidence="5 8" id="KW-0808">Transferase</keyword>
<dbReference type="NCBIfam" id="NF009395">
    <property type="entry name" value="PRK12755.1"/>
    <property type="match status" value="1"/>
</dbReference>
<evidence type="ECO:0000256" key="4">
    <source>
        <dbReference type="ARBA" id="ARBA00022605"/>
    </source>
</evidence>
<gene>
    <name evidence="10" type="ORF">C9J12_23770</name>
</gene>
<evidence type="ECO:0000256" key="3">
    <source>
        <dbReference type="ARBA" id="ARBA00007985"/>
    </source>
</evidence>
<dbReference type="PANTHER" id="PTHR21225:SF6">
    <property type="entry name" value="PHOSPHO-2-DEHYDRO-3-DEOXYHEPTONATE ALDOLASE, TRP-SENSITIVE"/>
    <property type="match status" value="1"/>
</dbReference>
<dbReference type="PANTHER" id="PTHR21225">
    <property type="entry name" value="PHOSPHO-2-DEHYDRO-3-DEOXYHEPTONATE ALDOLASE DAHP SYNTHETASE"/>
    <property type="match status" value="1"/>
</dbReference>
<reference evidence="10 11" key="1">
    <citation type="submission" date="2018-01" db="EMBL/GenBank/DDBJ databases">
        <title>Whole genome sequencing of Histamine producing bacteria.</title>
        <authorList>
            <person name="Butler K."/>
        </authorList>
    </citation>
    <scope>NUCLEOTIDE SEQUENCE [LARGE SCALE GENOMIC DNA]</scope>
    <source>
        <strain evidence="10 11">JCM 12947</strain>
    </source>
</reference>
<evidence type="ECO:0000313" key="10">
    <source>
        <dbReference type="EMBL" id="PSU45224.1"/>
    </source>
</evidence>
<organism evidence="10 11">
    <name type="scientific">Photobacterium frigidiphilum</name>
    <dbReference type="NCBI Taxonomy" id="264736"/>
    <lineage>
        <taxon>Bacteria</taxon>
        <taxon>Pseudomonadati</taxon>
        <taxon>Pseudomonadota</taxon>
        <taxon>Gammaproteobacteria</taxon>
        <taxon>Vibrionales</taxon>
        <taxon>Vibrionaceae</taxon>
        <taxon>Photobacterium</taxon>
    </lineage>
</organism>
<dbReference type="OrthoDB" id="9807331at2"/>
<dbReference type="NCBIfam" id="NF009396">
    <property type="entry name" value="PRK12756.1"/>
    <property type="match status" value="1"/>
</dbReference>
<keyword evidence="11" id="KW-1185">Reference proteome</keyword>
<dbReference type="EMBL" id="PYMJ01000034">
    <property type="protein sequence ID" value="PSU45224.1"/>
    <property type="molecule type" value="Genomic_DNA"/>
</dbReference>
<evidence type="ECO:0000259" key="9">
    <source>
        <dbReference type="Pfam" id="PF00793"/>
    </source>
</evidence>
<dbReference type="EC" id="2.5.1.54" evidence="8"/>
<evidence type="ECO:0000256" key="7">
    <source>
        <dbReference type="ARBA" id="ARBA00047508"/>
    </source>
</evidence>
<accession>A0A2T3J8V8</accession>
<evidence type="ECO:0000313" key="11">
    <source>
        <dbReference type="Proteomes" id="UP000240987"/>
    </source>
</evidence>
<evidence type="ECO:0000256" key="2">
    <source>
        <dbReference type="ARBA" id="ARBA00004688"/>
    </source>
</evidence>
<dbReference type="PIRSF" id="PIRSF001361">
    <property type="entry name" value="DAHP_synthase"/>
    <property type="match status" value="1"/>
</dbReference>
<dbReference type="FunFam" id="3.20.20.70:FF:000005">
    <property type="entry name" value="Phospho-2-dehydro-3-deoxyheptonate aldolase"/>
    <property type="match status" value="1"/>
</dbReference>
<keyword evidence="6 8" id="KW-0057">Aromatic amino acid biosynthesis</keyword>
<dbReference type="GO" id="GO:0005737">
    <property type="term" value="C:cytoplasm"/>
    <property type="evidence" value="ECO:0007669"/>
    <property type="project" value="TreeGrafter"/>
</dbReference>
<proteinExistence type="inferred from homology"/>
<dbReference type="GO" id="GO:0009073">
    <property type="term" value="P:aromatic amino acid family biosynthetic process"/>
    <property type="evidence" value="ECO:0007669"/>
    <property type="project" value="UniProtKB-KW"/>
</dbReference>
<dbReference type="SUPFAM" id="SSF51569">
    <property type="entry name" value="Aldolase"/>
    <property type="match status" value="1"/>
</dbReference>
<dbReference type="InterPro" id="IPR006219">
    <property type="entry name" value="DAHP_synth_1"/>
</dbReference>
<protein>
    <recommendedName>
        <fullName evidence="8">Phospho-2-dehydro-3-deoxyheptonate aldolase</fullName>
        <ecNumber evidence="8">2.5.1.54</ecNumber>
    </recommendedName>
</protein>
<dbReference type="InterPro" id="IPR006218">
    <property type="entry name" value="DAHP1/KDSA"/>
</dbReference>
<evidence type="ECO:0000256" key="8">
    <source>
        <dbReference type="PIRNR" id="PIRNR001361"/>
    </source>
</evidence>
<keyword evidence="4 8" id="KW-0028">Amino-acid biosynthesis</keyword>
<comment type="caution">
    <text evidence="10">The sequence shown here is derived from an EMBL/GenBank/DDBJ whole genome shotgun (WGS) entry which is preliminary data.</text>
</comment>
<dbReference type="AlphaFoldDB" id="A0A2T3J8V8"/>
<dbReference type="RefSeq" id="WP_107244974.1">
    <property type="nucleotide sequence ID" value="NZ_PYMJ01000034.1"/>
</dbReference>
<evidence type="ECO:0000256" key="5">
    <source>
        <dbReference type="ARBA" id="ARBA00022679"/>
    </source>
</evidence>
<feature type="domain" description="DAHP synthetase I/KDSA" evidence="9">
    <location>
        <begin position="42"/>
        <end position="336"/>
    </location>
</feature>
<dbReference type="Gene3D" id="3.20.20.70">
    <property type="entry name" value="Aldolase class I"/>
    <property type="match status" value="1"/>
</dbReference>
<dbReference type="GO" id="GO:0008652">
    <property type="term" value="P:amino acid biosynthetic process"/>
    <property type="evidence" value="ECO:0007669"/>
    <property type="project" value="UniProtKB-KW"/>
</dbReference>
<comment type="function">
    <text evidence="1 8">Stereospecific condensation of phosphoenolpyruvate (PEP) and D-erythrose-4-phosphate (E4P) giving rise to 3-deoxy-D-arabino-heptulosonate-7-phosphate (DAHP).</text>
</comment>
<dbReference type="GO" id="GO:0003849">
    <property type="term" value="F:3-deoxy-7-phosphoheptulonate synthase activity"/>
    <property type="evidence" value="ECO:0007669"/>
    <property type="project" value="UniProtKB-EC"/>
</dbReference>
<comment type="similarity">
    <text evidence="3 8">Belongs to the class-I DAHP synthase family.</text>
</comment>
<dbReference type="GO" id="GO:0042802">
    <property type="term" value="F:identical protein binding"/>
    <property type="evidence" value="ECO:0007669"/>
    <property type="project" value="UniProtKB-ARBA"/>
</dbReference>
<comment type="pathway">
    <text evidence="2 8">Metabolic intermediate biosynthesis; chorismate biosynthesis; chorismate from D-erythrose 4-phosphate and phosphoenolpyruvate: step 1/7.</text>
</comment>
<name>A0A2T3J8V8_9GAMM</name>
<dbReference type="GO" id="GO:0009423">
    <property type="term" value="P:chorismate biosynthetic process"/>
    <property type="evidence" value="ECO:0007669"/>
    <property type="project" value="UniProtKB-UniPathway"/>
</dbReference>
<dbReference type="InterPro" id="IPR013785">
    <property type="entry name" value="Aldolase_TIM"/>
</dbReference>
<comment type="catalytic activity">
    <reaction evidence="7 8">
        <text>D-erythrose 4-phosphate + phosphoenolpyruvate + H2O = 7-phospho-2-dehydro-3-deoxy-D-arabino-heptonate + phosphate</text>
        <dbReference type="Rhea" id="RHEA:14717"/>
        <dbReference type="ChEBI" id="CHEBI:15377"/>
        <dbReference type="ChEBI" id="CHEBI:16897"/>
        <dbReference type="ChEBI" id="CHEBI:43474"/>
        <dbReference type="ChEBI" id="CHEBI:58394"/>
        <dbReference type="ChEBI" id="CHEBI:58702"/>
        <dbReference type="EC" id="2.5.1.54"/>
    </reaction>
</comment>
<dbReference type="UniPathway" id="UPA00053">
    <property type="reaction ID" value="UER00084"/>
</dbReference>
<sequence length="360" mass="39490">MAIHPSVMRATTCRRLPSPAELLSDYPCKADTEHRIMTSRNDVRDILHGKDDRLLVVIGPCSIHDPDAALAYAKQLKPLVEQFSDHLHIVMRTYFEKPRTTTGWKGLIFDPHLDNSNDLITGLTTARQLVLAINELGVSTSTEFLDNTSFLYLADLMSWGAIGARTTESQVHRQLTSGLPCPVGFKNGTDGNIRVATDAILSSQSPHLYTVTGHDGHLYAVESSGNTDCHIILRGGQEPNYSPSHIQAASKALYQAKLPVSIMVDCSHGNSQKRHKNQLVVAQSLCEQLSQGEQAITSIMVESFFEEGNQAISANMTYGQSVTDACINWSDTEILLNQFAAAIATRRTLYQSLSPVAMHG</sequence>
<evidence type="ECO:0000256" key="6">
    <source>
        <dbReference type="ARBA" id="ARBA00023141"/>
    </source>
</evidence>
<evidence type="ECO:0000256" key="1">
    <source>
        <dbReference type="ARBA" id="ARBA00003726"/>
    </source>
</evidence>
<dbReference type="Proteomes" id="UP000240987">
    <property type="component" value="Unassembled WGS sequence"/>
</dbReference>